<gene>
    <name evidence="1" type="ORF">EJB05_12255</name>
</gene>
<dbReference type="Proteomes" id="UP000324897">
    <property type="component" value="Chromosome 4"/>
</dbReference>
<name>A0A5J9VUW5_9POAL</name>
<accession>A0A5J9VUW5</accession>
<proteinExistence type="predicted"/>
<feature type="non-terminal residue" evidence="1">
    <location>
        <position position="1"/>
    </location>
</feature>
<dbReference type="EMBL" id="RWGY01000007">
    <property type="protein sequence ID" value="TVU38860.1"/>
    <property type="molecule type" value="Genomic_DNA"/>
</dbReference>
<dbReference type="Gramene" id="TVU38860">
    <property type="protein sequence ID" value="TVU38860"/>
    <property type="gene ID" value="EJB05_12255"/>
</dbReference>
<dbReference type="AlphaFoldDB" id="A0A5J9VUW5"/>
<keyword evidence="2" id="KW-1185">Reference proteome</keyword>
<evidence type="ECO:0000313" key="2">
    <source>
        <dbReference type="Proteomes" id="UP000324897"/>
    </source>
</evidence>
<organism evidence="1 2">
    <name type="scientific">Eragrostis curvula</name>
    <name type="common">weeping love grass</name>
    <dbReference type="NCBI Taxonomy" id="38414"/>
    <lineage>
        <taxon>Eukaryota</taxon>
        <taxon>Viridiplantae</taxon>
        <taxon>Streptophyta</taxon>
        <taxon>Embryophyta</taxon>
        <taxon>Tracheophyta</taxon>
        <taxon>Spermatophyta</taxon>
        <taxon>Magnoliopsida</taxon>
        <taxon>Liliopsida</taxon>
        <taxon>Poales</taxon>
        <taxon>Poaceae</taxon>
        <taxon>PACMAD clade</taxon>
        <taxon>Chloridoideae</taxon>
        <taxon>Eragrostideae</taxon>
        <taxon>Eragrostidinae</taxon>
        <taxon>Eragrostis</taxon>
    </lineage>
</organism>
<sequence length="117" mass="12843">MDLSSVLASSASYGKAAETYKKAVTVAATAAAYTMVAHRVSRELLPDELRGVARWAVAFVRDRLQDELHAMILSRASSHQEKEAACSRQNHGPYITHFIRFSTNNKPGQTMSSGEKC</sequence>
<reference evidence="1 2" key="1">
    <citation type="journal article" date="2019" name="Sci. Rep.">
        <title>A high-quality genome of Eragrostis curvula grass provides insights into Poaceae evolution and supports new strategies to enhance forage quality.</title>
        <authorList>
            <person name="Carballo J."/>
            <person name="Santos B.A.C.M."/>
            <person name="Zappacosta D."/>
            <person name="Garbus I."/>
            <person name="Selva J.P."/>
            <person name="Gallo C.A."/>
            <person name="Diaz A."/>
            <person name="Albertini E."/>
            <person name="Caccamo M."/>
            <person name="Echenique V."/>
        </authorList>
    </citation>
    <scope>NUCLEOTIDE SEQUENCE [LARGE SCALE GENOMIC DNA]</scope>
    <source>
        <strain evidence="2">cv. Victoria</strain>
        <tissue evidence="1">Leaf</tissue>
    </source>
</reference>
<comment type="caution">
    <text evidence="1">The sequence shown here is derived from an EMBL/GenBank/DDBJ whole genome shotgun (WGS) entry which is preliminary data.</text>
</comment>
<evidence type="ECO:0000313" key="1">
    <source>
        <dbReference type="EMBL" id="TVU38860.1"/>
    </source>
</evidence>
<protein>
    <submittedName>
        <fullName evidence="1">Uncharacterized protein</fullName>
    </submittedName>
</protein>